<dbReference type="HOGENOM" id="CLU_2721502_0_0_1"/>
<reference evidence="2" key="2">
    <citation type="submission" date="2025-08" db="UniProtKB">
        <authorList>
            <consortium name="Ensembl"/>
        </authorList>
    </citation>
    <scope>IDENTIFICATION</scope>
</reference>
<evidence type="ECO:0000313" key="2">
    <source>
        <dbReference type="Ensembl" id="ENSCSAVP00000016948.1"/>
    </source>
</evidence>
<feature type="chain" id="PRO_5003578982" evidence="1">
    <location>
        <begin position="27"/>
        <end position="72"/>
    </location>
</feature>
<sequence>MFTRSFEYGLAVILILLLIGCSGVNSSEGLKAHSSNQKNVVPLKPLQSVAMYNNYRLILEDEILEALERLNA</sequence>
<accession>H2ZH82</accession>
<protein>
    <submittedName>
        <fullName evidence="2">Uncharacterized protein</fullName>
    </submittedName>
</protein>
<keyword evidence="3" id="KW-1185">Reference proteome</keyword>
<evidence type="ECO:0000313" key="3">
    <source>
        <dbReference type="Proteomes" id="UP000007875"/>
    </source>
</evidence>
<evidence type="ECO:0000256" key="1">
    <source>
        <dbReference type="SAM" id="SignalP"/>
    </source>
</evidence>
<dbReference type="PROSITE" id="PS51257">
    <property type="entry name" value="PROKAR_LIPOPROTEIN"/>
    <property type="match status" value="1"/>
</dbReference>
<reference evidence="3" key="1">
    <citation type="submission" date="2003-08" db="EMBL/GenBank/DDBJ databases">
        <authorList>
            <person name="Birren B."/>
            <person name="Nusbaum C."/>
            <person name="Abebe A."/>
            <person name="Abouelleil A."/>
            <person name="Adekoya E."/>
            <person name="Ait-zahra M."/>
            <person name="Allen N."/>
            <person name="Allen T."/>
            <person name="An P."/>
            <person name="Anderson M."/>
            <person name="Anderson S."/>
            <person name="Arachchi H."/>
            <person name="Armbruster J."/>
            <person name="Bachantsang P."/>
            <person name="Baldwin J."/>
            <person name="Barry A."/>
            <person name="Bayul T."/>
            <person name="Blitshsteyn B."/>
            <person name="Bloom T."/>
            <person name="Blye J."/>
            <person name="Boguslavskiy L."/>
            <person name="Borowsky M."/>
            <person name="Boukhgalter B."/>
            <person name="Brunache A."/>
            <person name="Butler J."/>
            <person name="Calixte N."/>
            <person name="Calvo S."/>
            <person name="Camarata J."/>
            <person name="Campo K."/>
            <person name="Chang J."/>
            <person name="Cheshatsang Y."/>
            <person name="Citroen M."/>
            <person name="Collymore A."/>
            <person name="Considine T."/>
            <person name="Cook A."/>
            <person name="Cooke P."/>
            <person name="Corum B."/>
            <person name="Cuomo C."/>
            <person name="David R."/>
            <person name="Dawoe T."/>
            <person name="Degray S."/>
            <person name="Dodge S."/>
            <person name="Dooley K."/>
            <person name="Dorje P."/>
            <person name="Dorjee K."/>
            <person name="Dorris L."/>
            <person name="Duffey N."/>
            <person name="Dupes A."/>
            <person name="Elkins T."/>
            <person name="Engels R."/>
            <person name="Erickson J."/>
            <person name="Farina A."/>
            <person name="Faro S."/>
            <person name="Ferreira P."/>
            <person name="Fischer H."/>
            <person name="Fitzgerald M."/>
            <person name="Foley K."/>
            <person name="Gage D."/>
            <person name="Galagan J."/>
            <person name="Gearin G."/>
            <person name="Gnerre S."/>
            <person name="Gnirke A."/>
            <person name="Goyette A."/>
            <person name="Graham J."/>
            <person name="Grandbois E."/>
            <person name="Gyaltsen K."/>
            <person name="Hafez N."/>
            <person name="Hagopian D."/>
            <person name="Hagos B."/>
            <person name="Hall J."/>
            <person name="Hatcher B."/>
            <person name="Heller A."/>
            <person name="Higgins H."/>
            <person name="Honan T."/>
            <person name="Horn A."/>
            <person name="Houde N."/>
            <person name="Hughes L."/>
            <person name="Hulme W."/>
            <person name="Husby E."/>
            <person name="Iliev I."/>
            <person name="Jaffe D."/>
            <person name="Jones C."/>
            <person name="Kamal M."/>
            <person name="Kamat A."/>
            <person name="Kamvysselis M."/>
            <person name="Karlsson E."/>
            <person name="Kells C."/>
            <person name="Kieu A."/>
            <person name="Kisner P."/>
            <person name="Kodira C."/>
            <person name="Kulbokas E."/>
            <person name="Labutti K."/>
            <person name="Lama D."/>
            <person name="Landers T."/>
            <person name="Leger J."/>
            <person name="Levine S."/>
            <person name="Lewis D."/>
            <person name="Lewis T."/>
            <person name="Lindblad-toh K."/>
            <person name="Liu X."/>
            <person name="Lokyitsang T."/>
            <person name="Lokyitsang Y."/>
            <person name="Lucien O."/>
            <person name="Lui A."/>
            <person name="Ma L.J."/>
            <person name="Mabbitt R."/>
            <person name="Macdonald J."/>
            <person name="Maclean C."/>
            <person name="Major J."/>
            <person name="Manning J."/>
            <person name="Marabella R."/>
            <person name="Maru K."/>
            <person name="Matthews C."/>
            <person name="Mauceli E."/>
            <person name="Mccarthy M."/>
            <person name="Mcdonough S."/>
            <person name="Mcghee T."/>
            <person name="Meldrim J."/>
            <person name="Meneus L."/>
            <person name="Mesirov J."/>
            <person name="Mihalev A."/>
            <person name="Mihova T."/>
            <person name="Mikkelsen T."/>
            <person name="Mlenga V."/>
            <person name="Moru K."/>
            <person name="Mozes J."/>
            <person name="Mulrain L."/>
            <person name="Munson G."/>
            <person name="Naylor J."/>
            <person name="Newes C."/>
            <person name="Nguyen C."/>
            <person name="Nguyen N."/>
            <person name="Nguyen T."/>
            <person name="Nicol R."/>
            <person name="Nielsen C."/>
            <person name="Nizzari M."/>
            <person name="Norbu C."/>
            <person name="Norbu N."/>
            <person name="O'donnell P."/>
            <person name="Okoawo O."/>
            <person name="O'leary S."/>
            <person name="Omotosho B."/>
            <person name="O'neill K."/>
            <person name="Osman S."/>
            <person name="Parker S."/>
            <person name="Perrin D."/>
            <person name="Phunkhang P."/>
            <person name="Piqani B."/>
            <person name="Purcell S."/>
            <person name="Rachupka T."/>
            <person name="Ramasamy U."/>
            <person name="Rameau R."/>
            <person name="Ray V."/>
            <person name="Raymond C."/>
            <person name="Retta R."/>
            <person name="Richardson S."/>
            <person name="Rise C."/>
            <person name="Rodriguez J."/>
            <person name="Rogers J."/>
            <person name="Rogov P."/>
            <person name="Rutman M."/>
            <person name="Schupbach R."/>
            <person name="Seaman C."/>
            <person name="Settipalli S."/>
            <person name="Sharpe T."/>
            <person name="Sheridan J."/>
            <person name="Sherpa N."/>
            <person name="Shi J."/>
            <person name="Smirnov S."/>
            <person name="Smith C."/>
            <person name="Sougnez C."/>
            <person name="Spencer B."/>
            <person name="Stalker J."/>
            <person name="Stange-thomann N."/>
            <person name="Stavropoulos S."/>
            <person name="Stetson K."/>
            <person name="Stone C."/>
            <person name="Stone S."/>
            <person name="Stubbs M."/>
            <person name="Talamas J."/>
            <person name="Tchuinga P."/>
            <person name="Tenzing P."/>
            <person name="Tesfaye S."/>
            <person name="Theodore J."/>
            <person name="Thoulutsang Y."/>
            <person name="Topham K."/>
            <person name="Towey S."/>
            <person name="Tsamla T."/>
            <person name="Tsomo N."/>
            <person name="Vallee D."/>
            <person name="Vassiliev H."/>
            <person name="Venkataraman V."/>
            <person name="Vinson J."/>
            <person name="Vo A."/>
            <person name="Wade C."/>
            <person name="Wang S."/>
            <person name="Wangchuk T."/>
            <person name="Wangdi T."/>
            <person name="Whittaker C."/>
            <person name="Wilkinson J."/>
            <person name="Wu Y."/>
            <person name="Wyman D."/>
            <person name="Yadav S."/>
            <person name="Yang S."/>
            <person name="Yang X."/>
            <person name="Yeager S."/>
            <person name="Yee E."/>
            <person name="Young G."/>
            <person name="Zainoun J."/>
            <person name="Zembeck L."/>
            <person name="Zimmer A."/>
            <person name="Zody M."/>
            <person name="Lander E."/>
        </authorList>
    </citation>
    <scope>NUCLEOTIDE SEQUENCE [LARGE SCALE GENOMIC DNA]</scope>
</reference>
<reference evidence="2" key="3">
    <citation type="submission" date="2025-09" db="UniProtKB">
        <authorList>
            <consortium name="Ensembl"/>
        </authorList>
    </citation>
    <scope>IDENTIFICATION</scope>
</reference>
<organism evidence="2 3">
    <name type="scientific">Ciona savignyi</name>
    <name type="common">Pacific transparent sea squirt</name>
    <dbReference type="NCBI Taxonomy" id="51511"/>
    <lineage>
        <taxon>Eukaryota</taxon>
        <taxon>Metazoa</taxon>
        <taxon>Chordata</taxon>
        <taxon>Tunicata</taxon>
        <taxon>Ascidiacea</taxon>
        <taxon>Phlebobranchia</taxon>
        <taxon>Cionidae</taxon>
        <taxon>Ciona</taxon>
    </lineage>
</organism>
<dbReference type="Ensembl" id="ENSCSAVT00000017131.1">
    <property type="protein sequence ID" value="ENSCSAVP00000016948.1"/>
    <property type="gene ID" value="ENSCSAVG00000009970.1"/>
</dbReference>
<dbReference type="InParanoid" id="H2ZH82"/>
<dbReference type="Proteomes" id="UP000007875">
    <property type="component" value="Unassembled WGS sequence"/>
</dbReference>
<keyword evidence="1" id="KW-0732">Signal</keyword>
<dbReference type="AlphaFoldDB" id="H2ZH82"/>
<proteinExistence type="predicted"/>
<feature type="signal peptide" evidence="1">
    <location>
        <begin position="1"/>
        <end position="26"/>
    </location>
</feature>
<name>H2ZH82_CIOSA</name>